<dbReference type="OrthoDB" id="4422177at2"/>
<protein>
    <recommendedName>
        <fullName evidence="5">Surface-anchored protein</fullName>
    </recommendedName>
</protein>
<feature type="region of interest" description="Disordered" evidence="1">
    <location>
        <begin position="983"/>
        <end position="1084"/>
    </location>
</feature>
<feature type="compositionally biased region" description="Gly residues" evidence="1">
    <location>
        <begin position="1025"/>
        <end position="1060"/>
    </location>
</feature>
<dbReference type="AlphaFoldDB" id="A0A2U1T864"/>
<feature type="compositionally biased region" description="Low complexity" evidence="1">
    <location>
        <begin position="1008"/>
        <end position="1024"/>
    </location>
</feature>
<reference evidence="4" key="1">
    <citation type="submission" date="2018-04" db="EMBL/GenBank/DDBJ databases">
        <authorList>
            <person name="Liu S."/>
            <person name="Wang Z."/>
            <person name="Li J."/>
        </authorList>
    </citation>
    <scope>NUCLEOTIDE SEQUENCE [LARGE SCALE GENOMIC DNA]</scope>
    <source>
        <strain evidence="4">2189</strain>
    </source>
</reference>
<feature type="compositionally biased region" description="Low complexity" evidence="1">
    <location>
        <begin position="987"/>
        <end position="996"/>
    </location>
</feature>
<proteinExistence type="predicted"/>
<feature type="chain" id="PRO_5015649763" description="Surface-anchored protein" evidence="2">
    <location>
        <begin position="29"/>
        <end position="1141"/>
    </location>
</feature>
<feature type="region of interest" description="Disordered" evidence="1">
    <location>
        <begin position="343"/>
        <end position="374"/>
    </location>
</feature>
<dbReference type="InterPro" id="IPR022435">
    <property type="entry name" value="Surface-anchored_actinobac"/>
</dbReference>
<keyword evidence="2" id="KW-0732">Signal</keyword>
<feature type="compositionally biased region" description="Basic and acidic residues" evidence="1">
    <location>
        <begin position="805"/>
        <end position="819"/>
    </location>
</feature>
<dbReference type="KEGG" id="cyz:C3B44_10705"/>
<feature type="compositionally biased region" description="Low complexity" evidence="1">
    <location>
        <begin position="1061"/>
        <end position="1084"/>
    </location>
</feature>
<evidence type="ECO:0000313" key="4">
    <source>
        <dbReference type="Proteomes" id="UP000244989"/>
    </source>
</evidence>
<feature type="compositionally biased region" description="Pro residues" evidence="1">
    <location>
        <begin position="730"/>
        <end position="746"/>
    </location>
</feature>
<name>A0A2U1T864_9CORY</name>
<dbReference type="Proteomes" id="UP000244989">
    <property type="component" value="Unassembled WGS sequence"/>
</dbReference>
<dbReference type="EMBL" id="QEEZ01000005">
    <property type="protein sequence ID" value="PWC02197.1"/>
    <property type="molecule type" value="Genomic_DNA"/>
</dbReference>
<sequence length="1141" mass="119233">MNRMRRFASRVAAVSTALLLTSAPLAIAGPDDGSFVATEAHVDSPKAFWEDNDFSLKTSIKGQTPPVEDTVLWIGKNSGKKQQQYVYEVGHAKGEEFLGEDGTLHYWGPAKVYGQDYPIWAGFGADAEVPVDKFRDRSFSLDIVGFNGPGRMESFTYNAWNHNPITRLWSSHDPGLRQTWVSAGSHLHTDTTFTKPGRYEVTYQATARDKEGNLIASEPQTGVWQVGGTRPAEEGEGLGDVREAYNAASADGLPKDPKFTMRKHEGNDIMGAEYLTDLIFETGDEKDDGHAVFFIDGYYLAEVPVEKGRAVWPEMIGSYSSDFQVVYVPDQHGQRWISEPLKYDRSQKEASTSKLGNYPEENTQDPPPKFGASEIKVSNPEVSAGTKIDGETMTVNVTPAEEDLSLYVNGGVYKEGNTHPSCDIKFISTPTERNRPVNVKHCTGDDYEVRFSAIPSARWTEGGTLFQMDPGESQKTKLGDLEAAAARQGDSDGAGDASNTKPGQNPPSTGNAEGEQQDDANTEANQYEISQGHIDLGPVQGEDGSVSFRLGDESNQYERGKVYRDPDDVTMVVGEPFRETLREEYVSGELSFLGNAGDEIHIVPQVQKGNELWPGFSTEYSGGKAYDIEIEPVSAPEGGEWYAYTSGSFGGVSEMLGSSEGSSRIERSKQIHLHNNWAFTKPGEYVMRMRAVENGGTEATEWENVTFRVGDGKGAGNSGNTGGPGAKPANPAPKPAPAPGTNPTPGAPGANPAPGADPAPGAPGANPGGQGNQGPEAPVADGRVEISQGHIDLGPVTDAGSTEFRLGDESGQHDPGKVFRDPEDVVMLVGDEFQHQLTEDHVAGDMAFLGHAGDTVYMMGQVQKGNELWPGFSTQHAGGTPYDIQIEPVSAPDGGRWFAYTSGTFGGVGEFFGSSDGGSLIERSQPVHMHNNWVFTQPGEYVMRMRALEHGNHGNATGWKNVTFRVGGDSGSGLAAGSVNGGGAGADGAPEAPAAPGAGGGAAGAPAGGASVAPGAKAGVKPAGGAAGAPSAGGGAAGAPSAGGGAGAGPAGGKSGGAPGAPGAADAPGAEGAEGAPGAPDAVGADAANAETSASMTPSGGKGASELTIWDKIVRTLSLILTFVGVGLGGVGVWRRFGPFF</sequence>
<feature type="region of interest" description="Disordered" evidence="1">
    <location>
        <begin position="482"/>
        <end position="520"/>
    </location>
</feature>
<feature type="region of interest" description="Disordered" evidence="1">
    <location>
        <begin position="701"/>
        <end position="819"/>
    </location>
</feature>
<comment type="caution">
    <text evidence="3">The sequence shown here is derived from an EMBL/GenBank/DDBJ whole genome shotgun (WGS) entry which is preliminary data.</text>
</comment>
<dbReference type="RefSeq" id="WP_108432351.1">
    <property type="nucleotide sequence ID" value="NZ_CP026947.1"/>
</dbReference>
<evidence type="ECO:0000313" key="3">
    <source>
        <dbReference type="EMBL" id="PWC02197.1"/>
    </source>
</evidence>
<evidence type="ECO:0000256" key="2">
    <source>
        <dbReference type="SAM" id="SignalP"/>
    </source>
</evidence>
<evidence type="ECO:0008006" key="5">
    <source>
        <dbReference type="Google" id="ProtNLM"/>
    </source>
</evidence>
<gene>
    <name evidence="3" type="ORF">DF222_03690</name>
</gene>
<dbReference type="PANTHER" id="PTHR48125:SF10">
    <property type="entry name" value="OS12G0136300 PROTEIN"/>
    <property type="match status" value="1"/>
</dbReference>
<dbReference type="NCBIfam" id="NF038134">
    <property type="entry name" value="choice_anch_M"/>
    <property type="match status" value="3"/>
</dbReference>
<feature type="compositionally biased region" description="Gly residues" evidence="1">
    <location>
        <begin position="997"/>
        <end position="1007"/>
    </location>
</feature>
<keyword evidence="4" id="KW-1185">Reference proteome</keyword>
<feature type="signal peptide" evidence="2">
    <location>
        <begin position="1"/>
        <end position="28"/>
    </location>
</feature>
<accession>A0A2U1T864</accession>
<feature type="compositionally biased region" description="Gly residues" evidence="1">
    <location>
        <begin position="712"/>
        <end position="725"/>
    </location>
</feature>
<organism evidence="3 4">
    <name type="scientific">Corynebacterium yudongzhengii</name>
    <dbReference type="NCBI Taxonomy" id="2080740"/>
    <lineage>
        <taxon>Bacteria</taxon>
        <taxon>Bacillati</taxon>
        <taxon>Actinomycetota</taxon>
        <taxon>Actinomycetes</taxon>
        <taxon>Mycobacteriales</taxon>
        <taxon>Corynebacteriaceae</taxon>
        <taxon>Corynebacterium</taxon>
    </lineage>
</organism>
<dbReference type="PANTHER" id="PTHR48125">
    <property type="entry name" value="LP07818P1"/>
    <property type="match status" value="1"/>
</dbReference>
<evidence type="ECO:0000256" key="1">
    <source>
        <dbReference type="SAM" id="MobiDB-lite"/>
    </source>
</evidence>
<feature type="compositionally biased region" description="Polar residues" evidence="1">
    <location>
        <begin position="497"/>
        <end position="511"/>
    </location>
</feature>
<dbReference type="NCBIfam" id="TIGR03769">
    <property type="entry name" value="P_ac_wall_RPT"/>
    <property type="match status" value="3"/>
</dbReference>